<evidence type="ECO:0000313" key="1">
    <source>
        <dbReference type="EMBL" id="KAL2632316.1"/>
    </source>
</evidence>
<accession>A0ABD1YNY6</accession>
<dbReference type="EMBL" id="JBHFFA010000004">
    <property type="protein sequence ID" value="KAL2632316.1"/>
    <property type="molecule type" value="Genomic_DNA"/>
</dbReference>
<gene>
    <name evidence="1" type="ORF">R1flu_017002</name>
</gene>
<evidence type="ECO:0000313" key="2">
    <source>
        <dbReference type="Proteomes" id="UP001605036"/>
    </source>
</evidence>
<protein>
    <submittedName>
        <fullName evidence="1">Uncharacterized protein</fullName>
    </submittedName>
</protein>
<organism evidence="1 2">
    <name type="scientific">Riccia fluitans</name>
    <dbReference type="NCBI Taxonomy" id="41844"/>
    <lineage>
        <taxon>Eukaryota</taxon>
        <taxon>Viridiplantae</taxon>
        <taxon>Streptophyta</taxon>
        <taxon>Embryophyta</taxon>
        <taxon>Marchantiophyta</taxon>
        <taxon>Marchantiopsida</taxon>
        <taxon>Marchantiidae</taxon>
        <taxon>Marchantiales</taxon>
        <taxon>Ricciaceae</taxon>
        <taxon>Riccia</taxon>
    </lineage>
</organism>
<reference evidence="1 2" key="1">
    <citation type="submission" date="2024-09" db="EMBL/GenBank/DDBJ databases">
        <title>Chromosome-scale assembly of Riccia fluitans.</title>
        <authorList>
            <person name="Paukszto L."/>
            <person name="Sawicki J."/>
            <person name="Karawczyk K."/>
            <person name="Piernik-Szablinska J."/>
            <person name="Szczecinska M."/>
            <person name="Mazdziarz M."/>
        </authorList>
    </citation>
    <scope>NUCLEOTIDE SEQUENCE [LARGE SCALE GENOMIC DNA]</scope>
    <source>
        <strain evidence="1">Rf_01</strain>
        <tissue evidence="1">Aerial parts of the thallus</tissue>
    </source>
</reference>
<name>A0ABD1YNY6_9MARC</name>
<dbReference type="Proteomes" id="UP001605036">
    <property type="component" value="Unassembled WGS sequence"/>
</dbReference>
<keyword evidence="2" id="KW-1185">Reference proteome</keyword>
<sequence length="105" mass="12089">MVPRSEGHRPFCLDNRPESLLIYYKVFESLRAPEMERVNSAVVTVVLLGVLFQCYFSGPTSKHIALVHYGSIDASEISIYLCFWRLILAQEDVRITIEILRSRVD</sequence>
<proteinExistence type="predicted"/>
<dbReference type="AlphaFoldDB" id="A0ABD1YNY6"/>
<comment type="caution">
    <text evidence="1">The sequence shown here is derived from an EMBL/GenBank/DDBJ whole genome shotgun (WGS) entry which is preliminary data.</text>
</comment>